<feature type="short sequence motif" description="'HIGH' region" evidence="11">
    <location>
        <begin position="12"/>
        <end position="22"/>
    </location>
</feature>
<accession>A0A0S7XP88</accession>
<evidence type="ECO:0000313" key="15">
    <source>
        <dbReference type="Proteomes" id="UP000052020"/>
    </source>
</evidence>
<comment type="subcellular location">
    <subcellularLocation>
        <location evidence="2 11">Cytoplasm</location>
    </subcellularLocation>
</comment>
<dbReference type="FunFam" id="2.20.28.20:FF:000001">
    <property type="entry name" value="Methionine--tRNA ligase"/>
    <property type="match status" value="1"/>
</dbReference>
<dbReference type="SUPFAM" id="SSF47323">
    <property type="entry name" value="Anticodon-binding domain of a subclass of class I aminoacyl-tRNA synthetases"/>
    <property type="match status" value="1"/>
</dbReference>
<reference evidence="14 15" key="1">
    <citation type="journal article" date="2015" name="Microbiome">
        <title>Genomic resolution of linkages in carbon, nitrogen, and sulfur cycling among widespread estuary sediment bacteria.</title>
        <authorList>
            <person name="Baker B.J."/>
            <person name="Lazar C.S."/>
            <person name="Teske A.P."/>
            <person name="Dick G.J."/>
        </authorList>
    </citation>
    <scope>NUCLEOTIDE SEQUENCE [LARGE SCALE GENOMIC DNA]</scope>
    <source>
        <strain evidence="14">DG_56</strain>
    </source>
</reference>
<dbReference type="InterPro" id="IPR015413">
    <property type="entry name" value="Methionyl/Leucyl_tRNA_Synth"/>
</dbReference>
<dbReference type="Gene3D" id="2.20.28.20">
    <property type="entry name" value="Methionyl-tRNA synthetase, Zn-domain"/>
    <property type="match status" value="1"/>
</dbReference>
<keyword evidence="4 11" id="KW-0963">Cytoplasm</keyword>
<dbReference type="CDD" id="cd07957">
    <property type="entry name" value="Anticodon_Ia_Met"/>
    <property type="match status" value="1"/>
</dbReference>
<feature type="domain" description="Methionyl-tRNA synthetase anticodon-binding" evidence="13">
    <location>
        <begin position="406"/>
        <end position="546"/>
    </location>
</feature>
<dbReference type="NCBIfam" id="NF001100">
    <property type="entry name" value="PRK00133.1"/>
    <property type="match status" value="1"/>
</dbReference>
<dbReference type="GO" id="GO:0005829">
    <property type="term" value="C:cytosol"/>
    <property type="evidence" value="ECO:0007669"/>
    <property type="project" value="TreeGrafter"/>
</dbReference>
<gene>
    <name evidence="11" type="primary">metG</name>
    <name evidence="14" type="ORF">AMK68_02600</name>
</gene>
<evidence type="ECO:0000256" key="1">
    <source>
        <dbReference type="ARBA" id="ARBA00003314"/>
    </source>
</evidence>
<dbReference type="SUPFAM" id="SSF52374">
    <property type="entry name" value="Nucleotidylyl transferase"/>
    <property type="match status" value="1"/>
</dbReference>
<comment type="caution">
    <text evidence="14">The sequence shown here is derived from an EMBL/GenBank/DDBJ whole genome shotgun (WGS) entry which is preliminary data.</text>
</comment>
<dbReference type="Gene3D" id="1.10.730.10">
    <property type="entry name" value="Isoleucyl-tRNA Synthetase, Domain 1"/>
    <property type="match status" value="1"/>
</dbReference>
<evidence type="ECO:0000259" key="13">
    <source>
        <dbReference type="Pfam" id="PF19303"/>
    </source>
</evidence>
<feature type="binding site" evidence="11">
    <location>
        <position position="159"/>
    </location>
    <ligand>
        <name>Zn(2+)</name>
        <dbReference type="ChEBI" id="CHEBI:29105"/>
    </ligand>
</feature>
<dbReference type="AlphaFoldDB" id="A0A0S7XP88"/>
<dbReference type="Proteomes" id="UP000052020">
    <property type="component" value="Unassembled WGS sequence"/>
</dbReference>
<feature type="binding site" evidence="11">
    <location>
        <position position="156"/>
    </location>
    <ligand>
        <name>Zn(2+)</name>
        <dbReference type="ChEBI" id="CHEBI:29105"/>
    </ligand>
</feature>
<comment type="cofactor">
    <cofactor evidence="11">
        <name>Zn(2+)</name>
        <dbReference type="ChEBI" id="CHEBI:29105"/>
    </cofactor>
    <text evidence="11">Binds 1 zinc ion per subunit.</text>
</comment>
<comment type="catalytic activity">
    <reaction evidence="10 11">
        <text>tRNA(Met) + L-methionine + ATP = L-methionyl-tRNA(Met) + AMP + diphosphate</text>
        <dbReference type="Rhea" id="RHEA:13481"/>
        <dbReference type="Rhea" id="RHEA-COMP:9667"/>
        <dbReference type="Rhea" id="RHEA-COMP:9698"/>
        <dbReference type="ChEBI" id="CHEBI:30616"/>
        <dbReference type="ChEBI" id="CHEBI:33019"/>
        <dbReference type="ChEBI" id="CHEBI:57844"/>
        <dbReference type="ChEBI" id="CHEBI:78442"/>
        <dbReference type="ChEBI" id="CHEBI:78530"/>
        <dbReference type="ChEBI" id="CHEBI:456215"/>
        <dbReference type="EC" id="6.1.1.10"/>
    </reaction>
</comment>
<evidence type="ECO:0000256" key="3">
    <source>
        <dbReference type="ARBA" id="ARBA00008258"/>
    </source>
</evidence>
<dbReference type="CDD" id="cd00814">
    <property type="entry name" value="MetRS_core"/>
    <property type="match status" value="1"/>
</dbReference>
<keyword evidence="8 11" id="KW-0648">Protein biosynthesis</keyword>
<evidence type="ECO:0000256" key="4">
    <source>
        <dbReference type="ARBA" id="ARBA00022490"/>
    </source>
</evidence>
<evidence type="ECO:0000313" key="14">
    <source>
        <dbReference type="EMBL" id="KPJ64011.1"/>
    </source>
</evidence>
<feature type="domain" description="Methionyl/Leucyl tRNA synthetase" evidence="12">
    <location>
        <begin position="6"/>
        <end position="395"/>
    </location>
</feature>
<dbReference type="InterPro" id="IPR023458">
    <property type="entry name" value="Met-tRNA_ligase_1"/>
</dbReference>
<dbReference type="PRINTS" id="PR01041">
    <property type="entry name" value="TRNASYNTHMET"/>
</dbReference>
<comment type="subunit">
    <text evidence="11">Monomer.</text>
</comment>
<dbReference type="InterPro" id="IPR029038">
    <property type="entry name" value="MetRS_Zn"/>
</dbReference>
<dbReference type="InterPro" id="IPR041872">
    <property type="entry name" value="Anticodon_Met"/>
</dbReference>
<evidence type="ECO:0000256" key="10">
    <source>
        <dbReference type="ARBA" id="ARBA00047364"/>
    </source>
</evidence>
<comment type="function">
    <text evidence="1 11">Is required not only for elongation of protein synthesis but also for the initiation of all mRNA translation through initiator tRNA(fMet) aminoacylation.</text>
</comment>
<dbReference type="PANTHER" id="PTHR45765">
    <property type="entry name" value="METHIONINE--TRNA LIGASE"/>
    <property type="match status" value="1"/>
</dbReference>
<feature type="binding site" evidence="11">
    <location>
        <position position="334"/>
    </location>
    <ligand>
        <name>ATP</name>
        <dbReference type="ChEBI" id="CHEBI:30616"/>
    </ligand>
</feature>
<dbReference type="PROSITE" id="PS00178">
    <property type="entry name" value="AA_TRNA_LIGASE_I"/>
    <property type="match status" value="1"/>
</dbReference>
<dbReference type="PANTHER" id="PTHR45765:SF1">
    <property type="entry name" value="METHIONINE--TRNA LIGASE, CYTOPLASMIC"/>
    <property type="match status" value="1"/>
</dbReference>
<evidence type="ECO:0000256" key="11">
    <source>
        <dbReference type="HAMAP-Rule" id="MF_00098"/>
    </source>
</evidence>
<dbReference type="GO" id="GO:0046872">
    <property type="term" value="F:metal ion binding"/>
    <property type="evidence" value="ECO:0007669"/>
    <property type="project" value="UniProtKB-KW"/>
</dbReference>
<dbReference type="InterPro" id="IPR014729">
    <property type="entry name" value="Rossmann-like_a/b/a_fold"/>
</dbReference>
<comment type="similarity">
    <text evidence="3 11">Belongs to the class-I aminoacyl-tRNA synthetase family. MetG type 1 subfamily.</text>
</comment>
<dbReference type="InterPro" id="IPR033911">
    <property type="entry name" value="MetRS_core"/>
</dbReference>
<dbReference type="InterPro" id="IPR009080">
    <property type="entry name" value="tRNAsynth_Ia_anticodon-bd"/>
</dbReference>
<keyword evidence="7 11" id="KW-0067">ATP-binding</keyword>
<dbReference type="Pfam" id="PF19303">
    <property type="entry name" value="Anticodon_3"/>
    <property type="match status" value="1"/>
</dbReference>
<dbReference type="SUPFAM" id="SSF57770">
    <property type="entry name" value="Methionyl-tRNA synthetase (MetRS), Zn-domain"/>
    <property type="match status" value="1"/>
</dbReference>
<evidence type="ECO:0000256" key="9">
    <source>
        <dbReference type="ARBA" id="ARBA00023146"/>
    </source>
</evidence>
<feature type="binding site" evidence="11">
    <location>
        <position position="147"/>
    </location>
    <ligand>
        <name>Zn(2+)</name>
        <dbReference type="ChEBI" id="CHEBI:29105"/>
    </ligand>
</feature>
<dbReference type="GO" id="GO:0005524">
    <property type="term" value="F:ATP binding"/>
    <property type="evidence" value="ECO:0007669"/>
    <property type="project" value="UniProtKB-UniRule"/>
</dbReference>
<protein>
    <recommendedName>
        <fullName evidence="11">Methionine--tRNA ligase</fullName>
        <ecNumber evidence="11">6.1.1.10</ecNumber>
    </recommendedName>
    <alternativeName>
        <fullName evidence="11">Methionyl-tRNA synthetase</fullName>
        <shortName evidence="11">MetRS</shortName>
    </alternativeName>
</protein>
<dbReference type="Pfam" id="PF09334">
    <property type="entry name" value="tRNA-synt_1g"/>
    <property type="match status" value="1"/>
</dbReference>
<evidence type="ECO:0000256" key="2">
    <source>
        <dbReference type="ARBA" id="ARBA00004496"/>
    </source>
</evidence>
<keyword evidence="11" id="KW-0862">Zinc</keyword>
<dbReference type="InterPro" id="IPR014758">
    <property type="entry name" value="Met-tRNA_synth"/>
</dbReference>
<comment type="caution">
    <text evidence="11">Lacks conserved residue(s) required for the propagation of feature annotation.</text>
</comment>
<keyword evidence="6 11" id="KW-0547">Nucleotide-binding</keyword>
<dbReference type="GO" id="GO:0006431">
    <property type="term" value="P:methionyl-tRNA aminoacylation"/>
    <property type="evidence" value="ECO:0007669"/>
    <property type="project" value="UniProtKB-UniRule"/>
</dbReference>
<name>A0A0S7XP88_9BACT</name>
<keyword evidence="11" id="KW-0479">Metal-binding</keyword>
<dbReference type="EMBL" id="LIZY01000049">
    <property type="protein sequence ID" value="KPJ64011.1"/>
    <property type="molecule type" value="Genomic_DNA"/>
</dbReference>
<keyword evidence="5 11" id="KW-0436">Ligase</keyword>
<dbReference type="HAMAP" id="MF_00098">
    <property type="entry name" value="Met_tRNA_synth_type1"/>
    <property type="match status" value="1"/>
</dbReference>
<dbReference type="EC" id="6.1.1.10" evidence="11"/>
<evidence type="ECO:0000256" key="6">
    <source>
        <dbReference type="ARBA" id="ARBA00022741"/>
    </source>
</evidence>
<dbReference type="GO" id="GO:0004825">
    <property type="term" value="F:methionine-tRNA ligase activity"/>
    <property type="evidence" value="ECO:0007669"/>
    <property type="project" value="UniProtKB-UniRule"/>
</dbReference>
<evidence type="ECO:0000256" key="5">
    <source>
        <dbReference type="ARBA" id="ARBA00022598"/>
    </source>
</evidence>
<organism evidence="14 15">
    <name type="scientific">candidate division KD3-62 bacterium DG_56</name>
    <dbReference type="NCBI Taxonomy" id="1704032"/>
    <lineage>
        <taxon>Bacteria</taxon>
        <taxon>candidate division KD3-62</taxon>
    </lineage>
</organism>
<feature type="binding site" evidence="11">
    <location>
        <position position="144"/>
    </location>
    <ligand>
        <name>Zn(2+)</name>
        <dbReference type="ChEBI" id="CHEBI:29105"/>
    </ligand>
</feature>
<evidence type="ECO:0000259" key="12">
    <source>
        <dbReference type="Pfam" id="PF09334"/>
    </source>
</evidence>
<proteinExistence type="inferred from homology"/>
<dbReference type="Gene3D" id="3.40.50.620">
    <property type="entry name" value="HUPs"/>
    <property type="match status" value="1"/>
</dbReference>
<dbReference type="InterPro" id="IPR001412">
    <property type="entry name" value="aa-tRNA-synth_I_CS"/>
</dbReference>
<keyword evidence="9 11" id="KW-0030">Aminoacyl-tRNA synthetase</keyword>
<evidence type="ECO:0000256" key="7">
    <source>
        <dbReference type="ARBA" id="ARBA00022840"/>
    </source>
</evidence>
<dbReference type="PATRIC" id="fig|1704032.3.peg.314"/>
<dbReference type="NCBIfam" id="TIGR00398">
    <property type="entry name" value="metG"/>
    <property type="match status" value="1"/>
</dbReference>
<evidence type="ECO:0000256" key="8">
    <source>
        <dbReference type="ARBA" id="ARBA00022917"/>
    </source>
</evidence>
<sequence length="557" mass="63518">MPETIFVGVAWPYANGPLHLGHLAGANLAPDIFARYHRARGNRVLMVSGSDCHGTPVTLRAEAEGIPPAELAERYHQSFLESWRQLGIVWDLYTKTVTENHHTVVQDVFSRLLQRDYVYRQTMQEFFCPTCNRFLPDRYVEGTCPHCGGRARGDQCPDCGRVLDANELIDPVCKISSDTPRLADTEHFFLDLAQFDGRLREWIADKGYWKSNVKAFTMNLLDSGLRGRPITRDIEWGVRVPVEGFEHKRMYVWFDAVIGYLSASKEWAQSRGEPEAWREFWEPPAKSYYFIGKDNITFHTVIWPSMLMGYGDLLLPYDVPSNEFLTLEGRPLSTSQDWAIWAPDFLSRYDPDPLRYMFSINMPELADTDFSWREFVRRNNDELIAAYGNFVHRVLTITTRNFDHRVPEPGDPSPTDRQILARAQTALDTVGAEIAACRFRSAIGEAMALAREGNKYFNDEAPWSLVKTDPARAATVLNTCLQLISALKTLCYPFLPFSSQRIHEMLNCEGTLGNDDWAIERVPAGRELREPVALFKRLDDSIVAEEVARLHVSSPPP</sequence>